<gene>
    <name evidence="1" type="ORF">NUW54_g13269</name>
</gene>
<comment type="caution">
    <text evidence="1">The sequence shown here is derived from an EMBL/GenBank/DDBJ whole genome shotgun (WGS) entry which is preliminary data.</text>
</comment>
<sequence length="218" mass="23520">MCEQSANSQGAMVEICSSVWEVGWQSNHASLRNEAESDGGTGNDLLVGYTGVARTFKTGESRSLASTPRLEAFKAALSSQVHALYPNYTASEMRVYLNLGSPGRHSVYSRALASSPEYCEHRNPLGGWCGFADDHPNPEIALTCSQGFSMLHERLRSSFGRIAILGGRRSSHESATTRASRSDFIANRRSPEPCNQATSAAALTATSRATVYHGMLAK</sequence>
<keyword evidence="2" id="KW-1185">Reference proteome</keyword>
<dbReference type="EMBL" id="JANSHE010006075">
    <property type="protein sequence ID" value="KAJ2968254.1"/>
    <property type="molecule type" value="Genomic_DNA"/>
</dbReference>
<name>A0ACC1MNK5_9APHY</name>
<evidence type="ECO:0000313" key="2">
    <source>
        <dbReference type="Proteomes" id="UP001144978"/>
    </source>
</evidence>
<protein>
    <submittedName>
        <fullName evidence="1">Uncharacterized protein</fullName>
    </submittedName>
</protein>
<dbReference type="Proteomes" id="UP001144978">
    <property type="component" value="Unassembled WGS sequence"/>
</dbReference>
<reference evidence="1" key="1">
    <citation type="submission" date="2022-08" db="EMBL/GenBank/DDBJ databases">
        <title>Genome Sequence of Pycnoporus sanguineus.</title>
        <authorList>
            <person name="Buettner E."/>
        </authorList>
    </citation>
    <scope>NUCLEOTIDE SEQUENCE</scope>
    <source>
        <strain evidence="1">CG-C14</strain>
    </source>
</reference>
<organism evidence="1 2">
    <name type="scientific">Trametes sanguinea</name>
    <dbReference type="NCBI Taxonomy" id="158606"/>
    <lineage>
        <taxon>Eukaryota</taxon>
        <taxon>Fungi</taxon>
        <taxon>Dikarya</taxon>
        <taxon>Basidiomycota</taxon>
        <taxon>Agaricomycotina</taxon>
        <taxon>Agaricomycetes</taxon>
        <taxon>Polyporales</taxon>
        <taxon>Polyporaceae</taxon>
        <taxon>Trametes</taxon>
    </lineage>
</organism>
<accession>A0ACC1MNK5</accession>
<evidence type="ECO:0000313" key="1">
    <source>
        <dbReference type="EMBL" id="KAJ2968254.1"/>
    </source>
</evidence>
<proteinExistence type="predicted"/>